<dbReference type="InterPro" id="IPR012348">
    <property type="entry name" value="RNR-like"/>
</dbReference>
<gene>
    <name evidence="3" type="primary">TSO2</name>
    <name evidence="3" type="ORF">SNEC2469_LOCUS12098</name>
</gene>
<feature type="region of interest" description="Disordered" evidence="2">
    <location>
        <begin position="100"/>
        <end position="186"/>
    </location>
</feature>
<dbReference type="InterPro" id="IPR009078">
    <property type="entry name" value="Ferritin-like_SF"/>
</dbReference>
<dbReference type="Gene3D" id="1.10.620.20">
    <property type="entry name" value="Ribonucleotide Reductase, subunit A"/>
    <property type="match status" value="1"/>
</dbReference>
<organism evidence="3 4">
    <name type="scientific">Symbiodinium necroappetens</name>
    <dbReference type="NCBI Taxonomy" id="1628268"/>
    <lineage>
        <taxon>Eukaryota</taxon>
        <taxon>Sar</taxon>
        <taxon>Alveolata</taxon>
        <taxon>Dinophyceae</taxon>
        <taxon>Suessiales</taxon>
        <taxon>Symbiodiniaceae</taxon>
        <taxon>Symbiodinium</taxon>
    </lineage>
</organism>
<evidence type="ECO:0000256" key="2">
    <source>
        <dbReference type="SAM" id="MobiDB-lite"/>
    </source>
</evidence>
<accession>A0A812RJ78</accession>
<sequence length="689" mass="77461">MGGIEPVIHVHARDSLGNSVGIVVVPIGELVALEVWDVWYAMDDGSDEMDEKPAEETPKMHLLLQSVPAEAASQETKQSRDMRAQDFLLRALQQLNAALEAKEALPGPRQRQPRRSGAGRSGGERSGGERSGELRPLRATGSLGPRRPPGAGNQTPQQARAQDAAPVPEPSNGTSAEEKEERQRAQEEAFKLRLEPYERAIAAMEQKQRLYDDQEARIQALSKALEEQQGRSGHLVAQLREEADRAKAEAEQERESLREDSRLARATAVLIGGRSHLIPWIRKAFRVGRTFAQQRAAELEQEVALRRSHEESLQHRLSLLETQASAASQKSLAAQAVEEEAQKALADVEALRKQRQRLQEQLQELGRELSETREENWQLKEDRGHEVEKARSICEREILAKESMQLEVLQLQDQLRDKEAEARLALERAEGSQRRVETLEAEVTSLQSLLARERREFRSTEQSSTRSSTRRRCRNSTLRSMSIVSWSGVSGSTWIRLDASSATSEAGSARQRESDQSVPPPDLSESSSVAACSIVSWQPIVWHFPGSRLKAFAALYVLPVSFSAWLVEMASQGYKAEMAPAAELEVTEVTNTHSVKAQKTRVSEEFKELEKNDPLLKENPRRWVMFPLQHPEVWEMYKKHEASFWTAEEIDLAQDNKDWVTMNEGEQHFVKHVLAFFAASDGIVLENLA</sequence>
<evidence type="ECO:0000256" key="1">
    <source>
        <dbReference type="SAM" id="Coils"/>
    </source>
</evidence>
<reference evidence="3" key="1">
    <citation type="submission" date="2021-02" db="EMBL/GenBank/DDBJ databases">
        <authorList>
            <person name="Dougan E. K."/>
            <person name="Rhodes N."/>
            <person name="Thang M."/>
            <person name="Chan C."/>
        </authorList>
    </citation>
    <scope>NUCLEOTIDE SEQUENCE</scope>
</reference>
<dbReference type="SUPFAM" id="SSF47240">
    <property type="entry name" value="Ferritin-like"/>
    <property type="match status" value="1"/>
</dbReference>
<dbReference type="OrthoDB" id="446147at2759"/>
<feature type="compositionally biased region" description="Low complexity" evidence="2">
    <location>
        <begin position="100"/>
        <end position="118"/>
    </location>
</feature>
<feature type="compositionally biased region" description="Basic and acidic residues" evidence="2">
    <location>
        <begin position="122"/>
        <end position="136"/>
    </location>
</feature>
<dbReference type="Pfam" id="PF00268">
    <property type="entry name" value="Ribonuc_red_sm"/>
    <property type="match status" value="1"/>
</dbReference>
<keyword evidence="4" id="KW-1185">Reference proteome</keyword>
<evidence type="ECO:0000313" key="3">
    <source>
        <dbReference type="EMBL" id="CAE7439979.1"/>
    </source>
</evidence>
<dbReference type="EMBL" id="CAJNJA010019157">
    <property type="protein sequence ID" value="CAE7439979.1"/>
    <property type="molecule type" value="Genomic_DNA"/>
</dbReference>
<feature type="compositionally biased region" description="Basic and acidic residues" evidence="2">
    <location>
        <begin position="176"/>
        <end position="186"/>
    </location>
</feature>
<feature type="region of interest" description="Disordered" evidence="2">
    <location>
        <begin position="505"/>
        <end position="524"/>
    </location>
</feature>
<dbReference type="GO" id="GO:0016491">
    <property type="term" value="F:oxidoreductase activity"/>
    <property type="evidence" value="ECO:0007669"/>
    <property type="project" value="InterPro"/>
</dbReference>
<proteinExistence type="predicted"/>
<evidence type="ECO:0000313" key="4">
    <source>
        <dbReference type="Proteomes" id="UP000601435"/>
    </source>
</evidence>
<keyword evidence="1" id="KW-0175">Coiled coil</keyword>
<dbReference type="InterPro" id="IPR000358">
    <property type="entry name" value="RNR_small_fam"/>
</dbReference>
<dbReference type="Proteomes" id="UP000601435">
    <property type="component" value="Unassembled WGS sequence"/>
</dbReference>
<dbReference type="PANTHER" id="PTHR23409:SF18">
    <property type="entry name" value="RIBONUCLEOSIDE-DIPHOSPHATE REDUCTASE SUBUNIT M2"/>
    <property type="match status" value="1"/>
</dbReference>
<feature type="non-terminal residue" evidence="3">
    <location>
        <position position="1"/>
    </location>
</feature>
<comment type="caution">
    <text evidence="3">The sequence shown here is derived from an EMBL/GenBank/DDBJ whole genome shotgun (WGS) entry which is preliminary data.</text>
</comment>
<name>A0A812RJ78_9DINO</name>
<dbReference type="PANTHER" id="PTHR23409">
    <property type="entry name" value="RIBONUCLEOSIDE-DIPHOSPHATE REDUCTASE SMALL CHAIN"/>
    <property type="match status" value="1"/>
</dbReference>
<dbReference type="AlphaFoldDB" id="A0A812RJ78"/>
<feature type="coiled-coil region" evidence="1">
    <location>
        <begin position="334"/>
        <end position="456"/>
    </location>
</feature>
<protein>
    <submittedName>
        <fullName evidence="3">TSO2 protein</fullName>
    </submittedName>
</protein>
<dbReference type="GO" id="GO:0009263">
    <property type="term" value="P:deoxyribonucleotide biosynthetic process"/>
    <property type="evidence" value="ECO:0007669"/>
    <property type="project" value="InterPro"/>
</dbReference>